<comment type="caution">
    <text evidence="2">The sequence shown here is derived from an EMBL/GenBank/DDBJ whole genome shotgun (WGS) entry which is preliminary data.</text>
</comment>
<keyword evidence="3" id="KW-1185">Reference proteome</keyword>
<proteinExistence type="predicted"/>
<sequence>MLGRRAVVRRHQQRYRLSDQLACYECVNHGVASRVADSHSRATAAHADTLPSHVMS</sequence>
<evidence type="ECO:0000313" key="2">
    <source>
        <dbReference type="EMBL" id="SAL76552.1"/>
    </source>
</evidence>
<dbReference type="AlphaFoldDB" id="A0A158K5Y2"/>
<accession>A0A158K5Y2</accession>
<gene>
    <name evidence="2" type="ORF">AWB68_05011</name>
</gene>
<organism evidence="2 3">
    <name type="scientific">Caballeronia choica</name>
    <dbReference type="NCBI Taxonomy" id="326476"/>
    <lineage>
        <taxon>Bacteria</taxon>
        <taxon>Pseudomonadati</taxon>
        <taxon>Pseudomonadota</taxon>
        <taxon>Betaproteobacteria</taxon>
        <taxon>Burkholderiales</taxon>
        <taxon>Burkholderiaceae</taxon>
        <taxon>Caballeronia</taxon>
    </lineage>
</organism>
<dbReference type="EMBL" id="FCON02000066">
    <property type="protein sequence ID" value="SAL76552.1"/>
    <property type="molecule type" value="Genomic_DNA"/>
</dbReference>
<evidence type="ECO:0000313" key="3">
    <source>
        <dbReference type="Proteomes" id="UP000054770"/>
    </source>
</evidence>
<feature type="region of interest" description="Disordered" evidence="1">
    <location>
        <begin position="37"/>
        <end position="56"/>
    </location>
</feature>
<evidence type="ECO:0000256" key="1">
    <source>
        <dbReference type="SAM" id="MobiDB-lite"/>
    </source>
</evidence>
<protein>
    <submittedName>
        <fullName evidence="2">Uncharacterized protein</fullName>
    </submittedName>
</protein>
<name>A0A158K5Y2_9BURK</name>
<reference evidence="2" key="1">
    <citation type="submission" date="2016-01" db="EMBL/GenBank/DDBJ databases">
        <authorList>
            <person name="Peeters C."/>
        </authorList>
    </citation>
    <scope>NUCLEOTIDE SEQUENCE [LARGE SCALE GENOMIC DNA]</scope>
    <source>
        <strain evidence="2">LMG 22940</strain>
    </source>
</reference>
<dbReference type="Proteomes" id="UP000054770">
    <property type="component" value="Unassembled WGS sequence"/>
</dbReference>